<keyword evidence="4" id="KW-1185">Reference proteome</keyword>
<name>A0ABD0Y8U6_UMBPY</name>
<protein>
    <recommendedName>
        <fullName evidence="5">Secretory calcium-binding phosphoprotein 9</fullName>
    </recommendedName>
</protein>
<dbReference type="Proteomes" id="UP001557470">
    <property type="component" value="Unassembled WGS sequence"/>
</dbReference>
<feature type="signal peptide" evidence="2">
    <location>
        <begin position="1"/>
        <end position="19"/>
    </location>
</feature>
<dbReference type="EMBL" id="JAGEUA010000001">
    <property type="protein sequence ID" value="KAL1023481.1"/>
    <property type="molecule type" value="Genomic_DNA"/>
</dbReference>
<keyword evidence="2" id="KW-0732">Signal</keyword>
<evidence type="ECO:0000313" key="3">
    <source>
        <dbReference type="EMBL" id="KAL1023481.1"/>
    </source>
</evidence>
<feature type="compositionally biased region" description="Low complexity" evidence="1">
    <location>
        <begin position="208"/>
        <end position="218"/>
    </location>
</feature>
<gene>
    <name evidence="3" type="ORF">UPYG_G00041330</name>
</gene>
<evidence type="ECO:0000313" key="4">
    <source>
        <dbReference type="Proteomes" id="UP001557470"/>
    </source>
</evidence>
<organism evidence="3 4">
    <name type="scientific">Umbra pygmaea</name>
    <name type="common">Eastern mudminnow</name>
    <dbReference type="NCBI Taxonomy" id="75934"/>
    <lineage>
        <taxon>Eukaryota</taxon>
        <taxon>Metazoa</taxon>
        <taxon>Chordata</taxon>
        <taxon>Craniata</taxon>
        <taxon>Vertebrata</taxon>
        <taxon>Euteleostomi</taxon>
        <taxon>Actinopterygii</taxon>
        <taxon>Neopterygii</taxon>
        <taxon>Teleostei</taxon>
        <taxon>Protacanthopterygii</taxon>
        <taxon>Esociformes</taxon>
        <taxon>Umbridae</taxon>
        <taxon>Umbra</taxon>
    </lineage>
</organism>
<evidence type="ECO:0000256" key="1">
    <source>
        <dbReference type="SAM" id="MobiDB-lite"/>
    </source>
</evidence>
<evidence type="ECO:0008006" key="5">
    <source>
        <dbReference type="Google" id="ProtNLM"/>
    </source>
</evidence>
<evidence type="ECO:0000256" key="2">
    <source>
        <dbReference type="SAM" id="SignalP"/>
    </source>
</evidence>
<proteinExistence type="predicted"/>
<feature type="chain" id="PRO_5044876236" description="Secretory calcium-binding phosphoprotein 9" evidence="2">
    <location>
        <begin position="20"/>
        <end position="225"/>
    </location>
</feature>
<reference evidence="3 4" key="1">
    <citation type="submission" date="2024-06" db="EMBL/GenBank/DDBJ databases">
        <authorList>
            <person name="Pan Q."/>
            <person name="Wen M."/>
            <person name="Jouanno E."/>
            <person name="Zahm M."/>
            <person name="Klopp C."/>
            <person name="Cabau C."/>
            <person name="Louis A."/>
            <person name="Berthelot C."/>
            <person name="Parey E."/>
            <person name="Roest Crollius H."/>
            <person name="Montfort J."/>
            <person name="Robinson-Rechavi M."/>
            <person name="Bouchez O."/>
            <person name="Lampietro C."/>
            <person name="Lopez Roques C."/>
            <person name="Donnadieu C."/>
            <person name="Postlethwait J."/>
            <person name="Bobe J."/>
            <person name="Verreycken H."/>
            <person name="Guiguen Y."/>
        </authorList>
    </citation>
    <scope>NUCLEOTIDE SEQUENCE [LARGE SCALE GENOMIC DNA]</scope>
    <source>
        <strain evidence="3">Up_M1</strain>
        <tissue evidence="3">Testis</tissue>
    </source>
</reference>
<sequence length="225" mass="23504">MKLLLFVAFMAAIFNINAGKKLRLLTGLNGGVVTGLNPGLMVGGLNPGLMVGGLNPGLMVGGLNPGLMVGGLNPGLLNGGGGFIGQPQFGQMIPGVPTYVMPQAGPAGPFGIPNVGMGQPQPFPIFPGQYQYPGPQPNGVPYYMGSPQMAGMNPPQQQFTGVQGANGNPMMQQQQPQGPPQADAVRRFRRFLMRAKLLTPTLNPEIQTPTETTPSPSTCKNNIQV</sequence>
<accession>A0ABD0Y8U6</accession>
<feature type="region of interest" description="Disordered" evidence="1">
    <location>
        <begin position="204"/>
        <end position="225"/>
    </location>
</feature>
<comment type="caution">
    <text evidence="3">The sequence shown here is derived from an EMBL/GenBank/DDBJ whole genome shotgun (WGS) entry which is preliminary data.</text>
</comment>
<dbReference type="AlphaFoldDB" id="A0ABD0Y8U6"/>